<dbReference type="OrthoDB" id="7450332at2"/>
<reference evidence="2 3" key="1">
    <citation type="submission" date="2018-11" db="EMBL/GenBank/DDBJ databases">
        <title>Erythrobacter spongiae sp. nov., isolated from a marine sponge.</title>
        <authorList>
            <person name="Zhuang L."/>
            <person name="Luo L."/>
        </authorList>
    </citation>
    <scope>NUCLEOTIDE SEQUENCE [LARGE SCALE GENOMIC DNA]</scope>
    <source>
        <strain evidence="2 3">HN-E23</strain>
    </source>
</reference>
<evidence type="ECO:0000256" key="1">
    <source>
        <dbReference type="SAM" id="MobiDB-lite"/>
    </source>
</evidence>
<sequence length="134" mass="14888">MADDWQIGDLALCVAVRHPLFRDPSIILSVGAIYTVKIVGVPRPKCRNERALGFWEVSPRRKGKIGFPESLFRKIRPLTDEEHREAILELAGDVPVLEPANLTHPVADPARDNANRFAAPGSDRSFHDGDNARV</sequence>
<protein>
    <submittedName>
        <fullName evidence="2">Uncharacterized protein</fullName>
    </submittedName>
</protein>
<organism evidence="2 3">
    <name type="scientific">Aurantiacibacter spongiae</name>
    <dbReference type="NCBI Taxonomy" id="2488860"/>
    <lineage>
        <taxon>Bacteria</taxon>
        <taxon>Pseudomonadati</taxon>
        <taxon>Pseudomonadota</taxon>
        <taxon>Alphaproteobacteria</taxon>
        <taxon>Sphingomonadales</taxon>
        <taxon>Erythrobacteraceae</taxon>
        <taxon>Aurantiacibacter</taxon>
    </lineage>
</organism>
<name>A0A3N5CV26_9SPHN</name>
<dbReference type="Proteomes" id="UP000275232">
    <property type="component" value="Unassembled WGS sequence"/>
</dbReference>
<feature type="region of interest" description="Disordered" evidence="1">
    <location>
        <begin position="108"/>
        <end position="134"/>
    </location>
</feature>
<dbReference type="RefSeq" id="WP_123877965.1">
    <property type="nucleotide sequence ID" value="NZ_RPFZ01000001.1"/>
</dbReference>
<evidence type="ECO:0000313" key="3">
    <source>
        <dbReference type="Proteomes" id="UP000275232"/>
    </source>
</evidence>
<accession>A0A3N5CV26</accession>
<gene>
    <name evidence="2" type="ORF">EG799_01605</name>
</gene>
<dbReference type="EMBL" id="RPFZ01000001">
    <property type="protein sequence ID" value="RPF70469.1"/>
    <property type="molecule type" value="Genomic_DNA"/>
</dbReference>
<evidence type="ECO:0000313" key="2">
    <source>
        <dbReference type="EMBL" id="RPF70469.1"/>
    </source>
</evidence>
<dbReference type="AlphaFoldDB" id="A0A3N5CV26"/>
<feature type="compositionally biased region" description="Basic and acidic residues" evidence="1">
    <location>
        <begin position="124"/>
        <end position="134"/>
    </location>
</feature>
<proteinExistence type="predicted"/>
<comment type="caution">
    <text evidence="2">The sequence shown here is derived from an EMBL/GenBank/DDBJ whole genome shotgun (WGS) entry which is preliminary data.</text>
</comment>
<keyword evidence="3" id="KW-1185">Reference proteome</keyword>